<name>A0ABU0CXM8_9BACI</name>
<evidence type="ECO:0000256" key="1">
    <source>
        <dbReference type="ARBA" id="ARBA00022679"/>
    </source>
</evidence>
<keyword evidence="3" id="KW-1185">Reference proteome</keyword>
<protein>
    <submittedName>
        <fullName evidence="2">Crotonobetainyl-CoA:carnitine CoA-transferase CaiB-like acyl-CoA transferase</fullName>
    </submittedName>
</protein>
<dbReference type="InterPro" id="IPR050483">
    <property type="entry name" value="CoA-transferase_III_domain"/>
</dbReference>
<sequence length="395" mass="43823">MENALGDIRILDLSRVLAGPMGSMLLGDLGADVIRVEAPGGTDDIRNWWPFANGESTYYLCTNRNKRSITINLKTEEGKDLFKQFVAKADVVLENFKTGTLDRLGLGYKILQKVNPSIILCSVTGYGQTGPYRDRPGYDPVIQAVGGLMEVTGHPEGEPTRVGIPIVDIMAAQYVAIGIMGAIRERDRTGKGCHLDISLLDVMVSSLANIASSYLLTGYVAKRVGNEHNNITPYEVFLCKDRPIMIAAGNDGLFKKLAIALGHPEWAEDERLKTNTDRLQNRKLLRELIEKELATKTAGEWTEWLNTVGVPCGPVNNIKDVFEHPQVKEREVTQEVEHPCLGSIPLLKNPIRVNNQSIPIHKHPPILGEHTELVLKQVLGLNDEKIKELREKKVI</sequence>
<keyword evidence="1" id="KW-0808">Transferase</keyword>
<comment type="caution">
    <text evidence="2">The sequence shown here is derived from an EMBL/GenBank/DDBJ whole genome shotgun (WGS) entry which is preliminary data.</text>
</comment>
<dbReference type="PANTHER" id="PTHR48207:SF3">
    <property type="entry name" value="SUCCINATE--HYDROXYMETHYLGLUTARATE COA-TRANSFERASE"/>
    <property type="match status" value="1"/>
</dbReference>
<dbReference type="Proteomes" id="UP001232445">
    <property type="component" value="Unassembled WGS sequence"/>
</dbReference>
<dbReference type="SUPFAM" id="SSF89796">
    <property type="entry name" value="CoA-transferase family III (CaiB/BaiF)"/>
    <property type="match status" value="1"/>
</dbReference>
<reference evidence="2 3" key="1">
    <citation type="submission" date="2023-07" db="EMBL/GenBank/DDBJ databases">
        <title>Genomic Encyclopedia of Type Strains, Phase IV (KMG-IV): sequencing the most valuable type-strain genomes for metagenomic binning, comparative biology and taxonomic classification.</title>
        <authorList>
            <person name="Goeker M."/>
        </authorList>
    </citation>
    <scope>NUCLEOTIDE SEQUENCE [LARGE SCALE GENOMIC DNA]</scope>
    <source>
        <strain evidence="2 3">DSM 17740</strain>
    </source>
</reference>
<dbReference type="InterPro" id="IPR023606">
    <property type="entry name" value="CoA-Trfase_III_dom_1_sf"/>
</dbReference>
<evidence type="ECO:0000313" key="3">
    <source>
        <dbReference type="Proteomes" id="UP001232445"/>
    </source>
</evidence>
<dbReference type="EMBL" id="JAUSUQ010000020">
    <property type="protein sequence ID" value="MDQ0340830.1"/>
    <property type="molecule type" value="Genomic_DNA"/>
</dbReference>
<evidence type="ECO:0000313" key="2">
    <source>
        <dbReference type="EMBL" id="MDQ0340830.1"/>
    </source>
</evidence>
<dbReference type="Gene3D" id="3.40.50.10540">
    <property type="entry name" value="Crotonobetainyl-coa:carnitine coa-transferase, domain 1"/>
    <property type="match status" value="1"/>
</dbReference>
<dbReference type="PANTHER" id="PTHR48207">
    <property type="entry name" value="SUCCINATE--HYDROXYMETHYLGLUTARATE COA-TRANSFERASE"/>
    <property type="match status" value="1"/>
</dbReference>
<dbReference type="RefSeq" id="WP_307343147.1">
    <property type="nucleotide sequence ID" value="NZ_JAUSUQ010000020.1"/>
</dbReference>
<accession>A0ABU0CXM8</accession>
<dbReference type="InterPro" id="IPR003673">
    <property type="entry name" value="CoA-Trfase_fam_III"/>
</dbReference>
<gene>
    <name evidence="2" type="ORF">J2S00_003670</name>
</gene>
<proteinExistence type="predicted"/>
<dbReference type="Pfam" id="PF02515">
    <property type="entry name" value="CoA_transf_3"/>
    <property type="match status" value="1"/>
</dbReference>
<organism evidence="2 3">
    <name type="scientific">Caldalkalibacillus uzonensis</name>
    <dbReference type="NCBI Taxonomy" id="353224"/>
    <lineage>
        <taxon>Bacteria</taxon>
        <taxon>Bacillati</taxon>
        <taxon>Bacillota</taxon>
        <taxon>Bacilli</taxon>
        <taxon>Bacillales</taxon>
        <taxon>Bacillaceae</taxon>
        <taxon>Caldalkalibacillus</taxon>
    </lineage>
</organism>
<dbReference type="Gene3D" id="3.30.1540.10">
    <property type="entry name" value="formyl-coa transferase, domain 3"/>
    <property type="match status" value="1"/>
</dbReference>
<dbReference type="InterPro" id="IPR044855">
    <property type="entry name" value="CoA-Trfase_III_dom3_sf"/>
</dbReference>